<dbReference type="Proteomes" id="UP000075606">
    <property type="component" value="Unassembled WGS sequence"/>
</dbReference>
<sequence>MIQEEFLHFVWLHQYFNPKQLITTDGKSVEVLKPGYHNHLAGPDFKEASIKLEGILWAGSVEIHVKSSDWSAHKHDGDSNYDNVVLHVVFTHDREILNADGQPIPTLELKGLVKPGLLSRYKTIVESQTDIPCGNSFHKVKAVTKLSMLEFTLVRRLERKGDLFKEILESNNQDWEQSTYQWLASGFGFKTNSENMLQLANAVPLKVLQKHADLKQWEALLFGASGLLNASDNDAYANELRREYAFLERKYEVKSSLSYNQWHFSGVRPSNFPTVRIAQFAALVHSHPNLFSLFTHFTDLVSLQKLLQVSPSEYWKSHLNFGAKSKFQNKAMSKSAAQGLMINTIAPLLVAYSEYKDDADMLDRAMNILMTLPVEQNHIIRKWQTLGWNVNSSFDTQGLIELYNEYCLTRKCMKCKIGIELVKA</sequence>
<evidence type="ECO:0000313" key="1">
    <source>
        <dbReference type="EMBL" id="KYG76084.1"/>
    </source>
</evidence>
<dbReference type="AlphaFoldDB" id="A0A150XBP0"/>
<dbReference type="EMBL" id="LRPC01000012">
    <property type="protein sequence ID" value="KYG76084.1"/>
    <property type="molecule type" value="Genomic_DNA"/>
</dbReference>
<organism evidence="1 2">
    <name type="scientific">Roseivirga spongicola</name>
    <dbReference type="NCBI Taxonomy" id="333140"/>
    <lineage>
        <taxon>Bacteria</taxon>
        <taxon>Pseudomonadati</taxon>
        <taxon>Bacteroidota</taxon>
        <taxon>Cytophagia</taxon>
        <taxon>Cytophagales</taxon>
        <taxon>Roseivirgaceae</taxon>
        <taxon>Roseivirga</taxon>
    </lineage>
</organism>
<reference evidence="1 2" key="1">
    <citation type="submission" date="2016-01" db="EMBL/GenBank/DDBJ databases">
        <title>Genome sequencing of Roseivirga spongicola UST030701-084.</title>
        <authorList>
            <person name="Selvaratnam C."/>
            <person name="Thevarajoo S."/>
            <person name="Goh K.M."/>
            <person name="Ee R."/>
            <person name="Chan K.-G."/>
            <person name="Chong C.S."/>
        </authorList>
    </citation>
    <scope>NUCLEOTIDE SEQUENCE [LARGE SCALE GENOMIC DNA]</scope>
    <source>
        <strain evidence="1 2">UST030701-084</strain>
    </source>
</reference>
<accession>A0A150XBP0</accession>
<name>A0A150XBP0_9BACT</name>
<dbReference type="InterPro" id="IPR021272">
    <property type="entry name" value="DUF2851"/>
</dbReference>
<protein>
    <recommendedName>
        <fullName evidence="3">DUF2851 domain-containing protein</fullName>
    </recommendedName>
</protein>
<keyword evidence="2" id="KW-1185">Reference proteome</keyword>
<proteinExistence type="predicted"/>
<evidence type="ECO:0008006" key="3">
    <source>
        <dbReference type="Google" id="ProtNLM"/>
    </source>
</evidence>
<evidence type="ECO:0000313" key="2">
    <source>
        <dbReference type="Proteomes" id="UP000075606"/>
    </source>
</evidence>
<dbReference type="OrthoDB" id="1005072at2"/>
<gene>
    <name evidence="1" type="ORF">AWW68_09710</name>
</gene>
<dbReference type="RefSeq" id="WP_068220551.1">
    <property type="nucleotide sequence ID" value="NZ_CP139724.1"/>
</dbReference>
<dbReference type="Pfam" id="PF11013">
    <property type="entry name" value="DUF2851"/>
    <property type="match status" value="1"/>
</dbReference>
<dbReference type="STRING" id="333140.AWW68_09710"/>
<comment type="caution">
    <text evidence="1">The sequence shown here is derived from an EMBL/GenBank/DDBJ whole genome shotgun (WGS) entry which is preliminary data.</text>
</comment>